<keyword evidence="4 7" id="KW-0238">DNA-binding</keyword>
<evidence type="ECO:0000256" key="5">
    <source>
        <dbReference type="ARBA" id="ARBA00023155"/>
    </source>
</evidence>
<sequence length="268" mass="29338">AVTASVEKPSQSGAAADSQADGSDADDPKKKKRQRRQRTHFTSQQLQELEATFQRNRYPDMSTREEIAMWTNLTEARVWFKNRRAKWRKRERNAAAELKNGFGSQFNGLMQSPFDDTTALYSGYGTYNNWASKVPSPLGAKSFPWPSLNSVNVNPLATQSAMSCFNTSTTMQNVNASLQNANPCPYATATATSPYVTAYRTATDQCSNAMSASSIATLRLKAKQHSVTPFGAMSYTPMSPRQPTGAGLSPCQYGATAVTNTNTERPSV</sequence>
<dbReference type="GO" id="GO:0000981">
    <property type="term" value="F:DNA-binding transcription factor activity, RNA polymerase II-specific"/>
    <property type="evidence" value="ECO:0007669"/>
    <property type="project" value="TreeGrafter"/>
</dbReference>
<evidence type="ECO:0000259" key="10">
    <source>
        <dbReference type="PROSITE" id="PS50071"/>
    </source>
</evidence>
<evidence type="ECO:0000313" key="12">
    <source>
        <dbReference type="EMBL" id="CAD7637946.1"/>
    </source>
</evidence>
<name>A0A7R9LAH0_9ACAR</name>
<comment type="similarity">
    <text evidence="2">Belongs to the paired homeobox family. Bicoid subfamily.</text>
</comment>
<evidence type="ECO:0000256" key="1">
    <source>
        <dbReference type="ARBA" id="ARBA00004123"/>
    </source>
</evidence>
<dbReference type="PROSITE" id="PS50071">
    <property type="entry name" value="HOMEOBOX_2"/>
    <property type="match status" value="1"/>
</dbReference>
<feature type="compositionally biased region" description="Basic residues" evidence="9">
    <location>
        <begin position="30"/>
        <end position="39"/>
    </location>
</feature>
<evidence type="ECO:0000256" key="9">
    <source>
        <dbReference type="SAM" id="MobiDB-lite"/>
    </source>
</evidence>
<accession>A0A7R9LAH0</accession>
<feature type="domain" description="Homeobox" evidence="10">
    <location>
        <begin position="32"/>
        <end position="90"/>
    </location>
</feature>
<dbReference type="GO" id="GO:0005634">
    <property type="term" value="C:nucleus"/>
    <property type="evidence" value="ECO:0007669"/>
    <property type="project" value="UniProtKB-SubCell"/>
</dbReference>
<dbReference type="Pfam" id="PF03826">
    <property type="entry name" value="OAR"/>
    <property type="match status" value="1"/>
</dbReference>
<dbReference type="InterPro" id="IPR001356">
    <property type="entry name" value="HD"/>
</dbReference>
<keyword evidence="5 7" id="KW-0371">Homeobox</keyword>
<reference evidence="12" key="1">
    <citation type="submission" date="2020-11" db="EMBL/GenBank/DDBJ databases">
        <authorList>
            <person name="Tran Van P."/>
        </authorList>
    </citation>
    <scope>NUCLEOTIDE SEQUENCE</scope>
</reference>
<evidence type="ECO:0008006" key="14">
    <source>
        <dbReference type="Google" id="ProtNLM"/>
    </source>
</evidence>
<dbReference type="InterPro" id="IPR016233">
    <property type="entry name" value="Homeobox_Pitx/unc30"/>
</dbReference>
<dbReference type="PANTHER" id="PTHR45882:SF3">
    <property type="entry name" value="PITUITARY HOMEOBOX HOMOLOG PTX1"/>
    <property type="match status" value="1"/>
</dbReference>
<evidence type="ECO:0000256" key="3">
    <source>
        <dbReference type="ARBA" id="ARBA00022473"/>
    </source>
</evidence>
<dbReference type="Gene3D" id="1.10.10.60">
    <property type="entry name" value="Homeodomain-like"/>
    <property type="match status" value="1"/>
</dbReference>
<keyword evidence="6 7" id="KW-0539">Nucleus</keyword>
<evidence type="ECO:0000313" key="13">
    <source>
        <dbReference type="Proteomes" id="UP000728032"/>
    </source>
</evidence>
<comment type="subcellular location">
    <subcellularLocation>
        <location evidence="1 7 8">Nucleus</location>
    </subcellularLocation>
</comment>
<dbReference type="OrthoDB" id="6159439at2759"/>
<feature type="non-terminal residue" evidence="12">
    <location>
        <position position="1"/>
    </location>
</feature>
<dbReference type="Proteomes" id="UP000728032">
    <property type="component" value="Unassembled WGS sequence"/>
</dbReference>
<feature type="DNA-binding region" description="Homeobox" evidence="7">
    <location>
        <begin position="34"/>
        <end position="91"/>
    </location>
</feature>
<evidence type="ECO:0000259" key="11">
    <source>
        <dbReference type="PROSITE" id="PS50803"/>
    </source>
</evidence>
<dbReference type="GO" id="GO:0000978">
    <property type="term" value="F:RNA polymerase II cis-regulatory region sequence-specific DNA binding"/>
    <property type="evidence" value="ECO:0007669"/>
    <property type="project" value="TreeGrafter"/>
</dbReference>
<evidence type="ECO:0000256" key="2">
    <source>
        <dbReference type="ARBA" id="ARBA00006503"/>
    </source>
</evidence>
<dbReference type="GO" id="GO:0009653">
    <property type="term" value="P:anatomical structure morphogenesis"/>
    <property type="evidence" value="ECO:0007669"/>
    <property type="project" value="TreeGrafter"/>
</dbReference>
<dbReference type="InterPro" id="IPR003654">
    <property type="entry name" value="OAR_dom"/>
</dbReference>
<dbReference type="SUPFAM" id="SSF46689">
    <property type="entry name" value="Homeodomain-like"/>
    <property type="match status" value="1"/>
</dbReference>
<dbReference type="Pfam" id="PF00046">
    <property type="entry name" value="Homeodomain"/>
    <property type="match status" value="1"/>
</dbReference>
<dbReference type="CDD" id="cd00086">
    <property type="entry name" value="homeodomain"/>
    <property type="match status" value="1"/>
</dbReference>
<dbReference type="PROSITE" id="PS50803">
    <property type="entry name" value="OAR"/>
    <property type="match status" value="1"/>
</dbReference>
<feature type="compositionally biased region" description="Low complexity" evidence="9">
    <location>
        <begin position="10"/>
        <end position="22"/>
    </location>
</feature>
<dbReference type="PIRSF" id="PIRSF000563">
    <property type="entry name" value="Homeobox_protein_Pitx/Unc30"/>
    <property type="match status" value="1"/>
</dbReference>
<dbReference type="FunFam" id="1.10.10.60:FF:000031">
    <property type="entry name" value="Homeobox protein"/>
    <property type="match status" value="1"/>
</dbReference>
<dbReference type="SMART" id="SM00389">
    <property type="entry name" value="HOX"/>
    <property type="match status" value="1"/>
</dbReference>
<dbReference type="PANTHER" id="PTHR45882">
    <property type="entry name" value="PITUITARY HOMEOBOX HOMOLOG PTX1"/>
    <property type="match status" value="1"/>
</dbReference>
<feature type="region of interest" description="Disordered" evidence="9">
    <location>
        <begin position="1"/>
        <end position="44"/>
    </location>
</feature>
<gene>
    <name evidence="12" type="ORF">ONB1V03_LOCUS1117</name>
</gene>
<organism evidence="12">
    <name type="scientific">Oppiella nova</name>
    <dbReference type="NCBI Taxonomy" id="334625"/>
    <lineage>
        <taxon>Eukaryota</taxon>
        <taxon>Metazoa</taxon>
        <taxon>Ecdysozoa</taxon>
        <taxon>Arthropoda</taxon>
        <taxon>Chelicerata</taxon>
        <taxon>Arachnida</taxon>
        <taxon>Acari</taxon>
        <taxon>Acariformes</taxon>
        <taxon>Sarcoptiformes</taxon>
        <taxon>Oribatida</taxon>
        <taxon>Brachypylina</taxon>
        <taxon>Oppioidea</taxon>
        <taxon>Oppiidae</taxon>
        <taxon>Oppiella</taxon>
    </lineage>
</organism>
<evidence type="ECO:0000256" key="7">
    <source>
        <dbReference type="PROSITE-ProRule" id="PRU00108"/>
    </source>
</evidence>
<keyword evidence="3" id="KW-0217">Developmental protein</keyword>
<evidence type="ECO:0000256" key="4">
    <source>
        <dbReference type="ARBA" id="ARBA00023125"/>
    </source>
</evidence>
<feature type="domain" description="OAR" evidence="11">
    <location>
        <begin position="213"/>
        <end position="226"/>
    </location>
</feature>
<evidence type="ECO:0000256" key="6">
    <source>
        <dbReference type="ARBA" id="ARBA00023242"/>
    </source>
</evidence>
<dbReference type="EMBL" id="OC914981">
    <property type="protein sequence ID" value="CAD7637946.1"/>
    <property type="molecule type" value="Genomic_DNA"/>
</dbReference>
<dbReference type="EMBL" id="CAJPVJ010000156">
    <property type="protein sequence ID" value="CAG2161512.1"/>
    <property type="molecule type" value="Genomic_DNA"/>
</dbReference>
<proteinExistence type="inferred from homology"/>
<evidence type="ECO:0000256" key="8">
    <source>
        <dbReference type="RuleBase" id="RU000682"/>
    </source>
</evidence>
<protein>
    <recommendedName>
        <fullName evidence="14">Homeobox protein</fullName>
    </recommendedName>
</protein>
<dbReference type="AlphaFoldDB" id="A0A7R9LAH0"/>
<keyword evidence="13" id="KW-1185">Reference proteome</keyword>
<dbReference type="InterPro" id="IPR009057">
    <property type="entry name" value="Homeodomain-like_sf"/>
</dbReference>